<dbReference type="AlphaFoldDB" id="A0A5C8PCF1"/>
<protein>
    <submittedName>
        <fullName evidence="2">Uncharacterized protein</fullName>
    </submittedName>
</protein>
<feature type="transmembrane region" description="Helical" evidence="1">
    <location>
        <begin position="28"/>
        <end position="49"/>
    </location>
</feature>
<evidence type="ECO:0000256" key="1">
    <source>
        <dbReference type="SAM" id="Phobius"/>
    </source>
</evidence>
<organism evidence="2 3">
    <name type="scientific">Vineibacter terrae</name>
    <dbReference type="NCBI Taxonomy" id="2586908"/>
    <lineage>
        <taxon>Bacteria</taxon>
        <taxon>Pseudomonadati</taxon>
        <taxon>Pseudomonadota</taxon>
        <taxon>Alphaproteobacteria</taxon>
        <taxon>Hyphomicrobiales</taxon>
        <taxon>Vineibacter</taxon>
    </lineage>
</organism>
<keyword evidence="1" id="KW-0472">Membrane</keyword>
<gene>
    <name evidence="2" type="ORF">FHP25_30035</name>
</gene>
<keyword evidence="3" id="KW-1185">Reference proteome</keyword>
<dbReference type="Proteomes" id="UP000321638">
    <property type="component" value="Unassembled WGS sequence"/>
</dbReference>
<accession>A0A5C8PCF1</accession>
<sequence length="148" mass="15591">MGERTPSPAMAMAAAPARSGLWRDSRGVYVLGSLAATLLEALVLIIVVWPASAGWGGGVLLALMLLGTGAALVLAPLASWIAWSATPPMAAALRRWLQLTAIASLVSLAVLVLVLSARRAADLWLWYAAPVAGLHAWWSGLFLLGRRR</sequence>
<dbReference type="RefSeq" id="WP_147850692.1">
    <property type="nucleotide sequence ID" value="NZ_VDUZ01000043.1"/>
</dbReference>
<reference evidence="2 3" key="1">
    <citation type="submission" date="2019-06" db="EMBL/GenBank/DDBJ databases">
        <title>New taxonomy in bacterial strain CC-CFT640, isolated from vineyard.</title>
        <authorList>
            <person name="Lin S.-Y."/>
            <person name="Tsai C.-F."/>
            <person name="Young C.-C."/>
        </authorList>
    </citation>
    <scope>NUCLEOTIDE SEQUENCE [LARGE SCALE GENOMIC DNA]</scope>
    <source>
        <strain evidence="2 3">CC-CFT640</strain>
    </source>
</reference>
<dbReference type="EMBL" id="VDUZ01000043">
    <property type="protein sequence ID" value="TXL71471.1"/>
    <property type="molecule type" value="Genomic_DNA"/>
</dbReference>
<proteinExistence type="predicted"/>
<evidence type="ECO:0000313" key="2">
    <source>
        <dbReference type="EMBL" id="TXL71471.1"/>
    </source>
</evidence>
<feature type="transmembrane region" description="Helical" evidence="1">
    <location>
        <begin position="55"/>
        <end position="83"/>
    </location>
</feature>
<keyword evidence="1" id="KW-1133">Transmembrane helix</keyword>
<evidence type="ECO:0000313" key="3">
    <source>
        <dbReference type="Proteomes" id="UP000321638"/>
    </source>
</evidence>
<name>A0A5C8PCF1_9HYPH</name>
<comment type="caution">
    <text evidence="2">The sequence shown here is derived from an EMBL/GenBank/DDBJ whole genome shotgun (WGS) entry which is preliminary data.</text>
</comment>
<keyword evidence="1" id="KW-0812">Transmembrane</keyword>
<feature type="transmembrane region" description="Helical" evidence="1">
    <location>
        <begin position="123"/>
        <end position="144"/>
    </location>
</feature>
<feature type="transmembrane region" description="Helical" evidence="1">
    <location>
        <begin position="95"/>
        <end position="117"/>
    </location>
</feature>